<dbReference type="GO" id="GO:0000150">
    <property type="term" value="F:DNA strand exchange activity"/>
    <property type="evidence" value="ECO:0007669"/>
    <property type="project" value="InterPro"/>
</dbReference>
<proteinExistence type="predicted"/>
<sequence length="46" mass="5534">MIFGYSRVSSSDQNLDQQKQELQNYGCEHIVEEEKSVLDRRNMKNW</sequence>
<dbReference type="Proteomes" id="UP000220106">
    <property type="component" value="Unassembled WGS sequence"/>
</dbReference>
<organism evidence="2 3">
    <name type="scientific">Peribacillus butanolivorans</name>
    <dbReference type="NCBI Taxonomy" id="421767"/>
    <lineage>
        <taxon>Bacteria</taxon>
        <taxon>Bacillati</taxon>
        <taxon>Bacillota</taxon>
        <taxon>Bacilli</taxon>
        <taxon>Bacillales</taxon>
        <taxon>Bacillaceae</taxon>
        <taxon>Peribacillus</taxon>
    </lineage>
</organism>
<dbReference type="RefSeq" id="WP_098177716.1">
    <property type="nucleotide sequence ID" value="NZ_NUEQ01000103.1"/>
</dbReference>
<accession>A0AAX0RVE4</accession>
<dbReference type="GO" id="GO:0003677">
    <property type="term" value="F:DNA binding"/>
    <property type="evidence" value="ECO:0007669"/>
    <property type="project" value="InterPro"/>
</dbReference>
<dbReference type="AlphaFoldDB" id="A0AAX0RVE4"/>
<protein>
    <recommendedName>
        <fullName evidence="1">Resolvase/invertase-type recombinase catalytic domain-containing protein</fullName>
    </recommendedName>
</protein>
<dbReference type="PROSITE" id="PS51736">
    <property type="entry name" value="RECOMBINASES_3"/>
    <property type="match status" value="1"/>
</dbReference>
<dbReference type="SUPFAM" id="SSF53041">
    <property type="entry name" value="Resolvase-like"/>
    <property type="match status" value="1"/>
</dbReference>
<dbReference type="Gene3D" id="3.40.50.1390">
    <property type="entry name" value="Resolvase, N-terminal catalytic domain"/>
    <property type="match status" value="1"/>
</dbReference>
<dbReference type="EMBL" id="NUEQ01000103">
    <property type="protein sequence ID" value="PEJ27234.1"/>
    <property type="molecule type" value="Genomic_DNA"/>
</dbReference>
<evidence type="ECO:0000313" key="2">
    <source>
        <dbReference type="EMBL" id="PEJ27234.1"/>
    </source>
</evidence>
<evidence type="ECO:0000259" key="1">
    <source>
        <dbReference type="PROSITE" id="PS51736"/>
    </source>
</evidence>
<reference evidence="2 3" key="1">
    <citation type="submission" date="2017-09" db="EMBL/GenBank/DDBJ databases">
        <title>Large-scale bioinformatics analysis of Bacillus genomes uncovers conserved roles of natural products in bacterial physiology.</title>
        <authorList>
            <consortium name="Agbiome Team Llc"/>
            <person name="Bleich R.M."/>
            <person name="Kirk G.J."/>
            <person name="Santa Maria K.C."/>
            <person name="Allen S.E."/>
            <person name="Farag S."/>
            <person name="Shank E.A."/>
            <person name="Bowers A."/>
        </authorList>
    </citation>
    <scope>NUCLEOTIDE SEQUENCE [LARGE SCALE GENOMIC DNA]</scope>
    <source>
        <strain evidence="2 3">AFS003229</strain>
    </source>
</reference>
<comment type="caution">
    <text evidence="2">The sequence shown here is derived from an EMBL/GenBank/DDBJ whole genome shotgun (WGS) entry which is preliminary data.</text>
</comment>
<gene>
    <name evidence="2" type="ORF">CN689_24295</name>
</gene>
<dbReference type="InterPro" id="IPR006119">
    <property type="entry name" value="Resolv_N"/>
</dbReference>
<feature type="domain" description="Resolvase/invertase-type recombinase catalytic" evidence="1">
    <location>
        <begin position="1"/>
        <end position="46"/>
    </location>
</feature>
<evidence type="ECO:0000313" key="3">
    <source>
        <dbReference type="Proteomes" id="UP000220106"/>
    </source>
</evidence>
<name>A0AAX0RVE4_9BACI</name>
<dbReference type="Pfam" id="PF00239">
    <property type="entry name" value="Resolvase"/>
    <property type="match status" value="1"/>
</dbReference>
<dbReference type="InterPro" id="IPR036162">
    <property type="entry name" value="Resolvase-like_N_sf"/>
</dbReference>